<protein>
    <recommendedName>
        <fullName evidence="4">germacrene-A synthase</fullName>
        <ecNumber evidence="4">4.2.3.23</ecNumber>
    </recommendedName>
</protein>
<evidence type="ECO:0000256" key="5">
    <source>
        <dbReference type="ARBA" id="ARBA00052685"/>
    </source>
</evidence>
<dbReference type="InterPro" id="IPR036965">
    <property type="entry name" value="Terpene_synth_N_sf"/>
</dbReference>
<keyword evidence="2" id="KW-0479">Metal-binding</keyword>
<evidence type="ECO:0000256" key="3">
    <source>
        <dbReference type="ARBA" id="ARBA00022842"/>
    </source>
</evidence>
<dbReference type="InParanoid" id="A0A251V6E3"/>
<dbReference type="Pfam" id="PF01397">
    <property type="entry name" value="Terpene_synth"/>
    <property type="match status" value="1"/>
</dbReference>
<dbReference type="InterPro" id="IPR034741">
    <property type="entry name" value="Terpene_cyclase-like_1_C"/>
</dbReference>
<proteinExistence type="predicted"/>
<dbReference type="InterPro" id="IPR001906">
    <property type="entry name" value="Terpene_synth_N"/>
</dbReference>
<dbReference type="SFLD" id="SFLDS00005">
    <property type="entry name" value="Isoprenoid_Synthase_Type_I"/>
    <property type="match status" value="1"/>
</dbReference>
<name>A0A251V6E3_HELAN</name>
<dbReference type="GO" id="GO:0034005">
    <property type="term" value="F:germacrene-A synthase activity"/>
    <property type="evidence" value="ECO:0007669"/>
    <property type="project" value="UniProtKB-EC"/>
</dbReference>
<dbReference type="Proteomes" id="UP000215914">
    <property type="component" value="Chromosome 3"/>
</dbReference>
<evidence type="ECO:0000256" key="1">
    <source>
        <dbReference type="ARBA" id="ARBA00001946"/>
    </source>
</evidence>
<keyword evidence="3" id="KW-0460">Magnesium</keyword>
<dbReference type="Gene3D" id="1.10.600.10">
    <property type="entry name" value="Farnesyl Diphosphate Synthase"/>
    <property type="match status" value="1"/>
</dbReference>
<dbReference type="GO" id="GO:0010333">
    <property type="term" value="F:terpene synthase activity"/>
    <property type="evidence" value="ECO:0000318"/>
    <property type="project" value="GO_Central"/>
</dbReference>
<comment type="function">
    <text evidence="6">Sesquiterpene synthase involved in germacrene A biosynthesis. Germacrene A is a precursor of several sesquiterpene lactones.</text>
</comment>
<dbReference type="SUPFAM" id="SSF48239">
    <property type="entry name" value="Terpenoid cyclases/Protein prenyltransferases"/>
    <property type="match status" value="1"/>
</dbReference>
<dbReference type="InterPro" id="IPR008949">
    <property type="entry name" value="Isoprenoid_synthase_dom_sf"/>
</dbReference>
<dbReference type="EMBL" id="CM007892">
    <property type="protein sequence ID" value="OTG31177.1"/>
    <property type="molecule type" value="Genomic_DNA"/>
</dbReference>
<dbReference type="SFLD" id="SFLDG01019">
    <property type="entry name" value="Terpene_Cyclase_Like_1_C_Termi"/>
    <property type="match status" value="1"/>
</dbReference>
<dbReference type="GO" id="GO:0000287">
    <property type="term" value="F:magnesium ion binding"/>
    <property type="evidence" value="ECO:0007669"/>
    <property type="project" value="InterPro"/>
</dbReference>
<reference evidence="10" key="1">
    <citation type="journal article" date="2017" name="Nature">
        <title>The sunflower genome provides insights into oil metabolism, flowering and Asterid evolution.</title>
        <authorList>
            <person name="Badouin H."/>
            <person name="Gouzy J."/>
            <person name="Grassa C.J."/>
            <person name="Murat F."/>
            <person name="Staton S.E."/>
            <person name="Cottret L."/>
            <person name="Lelandais-Briere C."/>
            <person name="Owens G.L."/>
            <person name="Carrere S."/>
            <person name="Mayjonade B."/>
            <person name="Legrand L."/>
            <person name="Gill N."/>
            <person name="Kane N.C."/>
            <person name="Bowers J.E."/>
            <person name="Hubner S."/>
            <person name="Bellec A."/>
            <person name="Berard A."/>
            <person name="Berges H."/>
            <person name="Blanchet N."/>
            <person name="Boniface M.C."/>
            <person name="Brunel D."/>
            <person name="Catrice O."/>
            <person name="Chaidir N."/>
            <person name="Claudel C."/>
            <person name="Donnadieu C."/>
            <person name="Faraut T."/>
            <person name="Fievet G."/>
            <person name="Helmstetter N."/>
            <person name="King M."/>
            <person name="Knapp S.J."/>
            <person name="Lai Z."/>
            <person name="Le Paslier M.C."/>
            <person name="Lippi Y."/>
            <person name="Lorenzon L."/>
            <person name="Mandel J.R."/>
            <person name="Marage G."/>
            <person name="Marchand G."/>
            <person name="Marquand E."/>
            <person name="Bret-Mestries E."/>
            <person name="Morien E."/>
            <person name="Nambeesan S."/>
            <person name="Nguyen T."/>
            <person name="Pegot-Espagnet P."/>
            <person name="Pouilly N."/>
            <person name="Raftis F."/>
            <person name="Sallet E."/>
            <person name="Schiex T."/>
            <person name="Thomas J."/>
            <person name="Vandecasteele C."/>
            <person name="Vares D."/>
            <person name="Vear F."/>
            <person name="Vautrin S."/>
            <person name="Crespi M."/>
            <person name="Mangin B."/>
            <person name="Burke J.M."/>
            <person name="Salse J."/>
            <person name="Munos S."/>
            <person name="Vincourt P."/>
            <person name="Rieseberg L.H."/>
            <person name="Langlade N.B."/>
        </authorList>
    </citation>
    <scope>NUCLEOTIDE SEQUENCE [LARGE SCALE GENOMIC DNA]</scope>
    <source>
        <strain evidence="10">cv. SF193</strain>
    </source>
</reference>
<gene>
    <name evidence="9" type="ORF">HannXRQ_Chr03g0072631</name>
</gene>
<dbReference type="GO" id="GO:0046246">
    <property type="term" value="P:terpene biosynthetic process"/>
    <property type="evidence" value="ECO:0000318"/>
    <property type="project" value="GO_Central"/>
</dbReference>
<comment type="cofactor">
    <cofactor evidence="1">
        <name>Mg(2+)</name>
        <dbReference type="ChEBI" id="CHEBI:18420"/>
    </cofactor>
</comment>
<dbReference type="FunFam" id="1.10.600.10:FF:000007">
    <property type="entry name" value="Isoprene synthase, chloroplastic"/>
    <property type="match status" value="1"/>
</dbReference>
<evidence type="ECO:0000313" key="9">
    <source>
        <dbReference type="EMBL" id="OTG31177.1"/>
    </source>
</evidence>
<dbReference type="EC" id="4.2.3.23" evidence="4"/>
<feature type="domain" description="Terpene synthase N-terminal" evidence="7">
    <location>
        <begin position="140"/>
        <end position="314"/>
    </location>
</feature>
<dbReference type="FunCoup" id="A0A251V6E3">
    <property type="interactions" value="370"/>
</dbReference>
<evidence type="ECO:0000259" key="8">
    <source>
        <dbReference type="Pfam" id="PF03936"/>
    </source>
</evidence>
<dbReference type="Gene3D" id="1.50.10.130">
    <property type="entry name" value="Terpene synthase, N-terminal domain"/>
    <property type="match status" value="1"/>
</dbReference>
<evidence type="ECO:0000313" key="10">
    <source>
        <dbReference type="Proteomes" id="UP000215914"/>
    </source>
</evidence>
<dbReference type="Pfam" id="PF03936">
    <property type="entry name" value="Terpene_synth_C"/>
    <property type="match status" value="1"/>
</dbReference>
<dbReference type="PANTHER" id="PTHR31225:SF9">
    <property type="entry name" value="TERPENE SYNTHASE 10"/>
    <property type="match status" value="1"/>
</dbReference>
<dbReference type="OMA" id="KMINDMW"/>
<dbReference type="InterPro" id="IPR005630">
    <property type="entry name" value="Terpene_synthase_metal-bd"/>
</dbReference>
<dbReference type="AlphaFoldDB" id="A0A251V6E3"/>
<accession>A0A251V6E3</accession>
<dbReference type="CDD" id="cd00684">
    <property type="entry name" value="Terpene_cyclase_plant_C1"/>
    <property type="match status" value="1"/>
</dbReference>
<evidence type="ECO:0000256" key="6">
    <source>
        <dbReference type="ARBA" id="ARBA00058144"/>
    </source>
</evidence>
<dbReference type="GO" id="GO:0016102">
    <property type="term" value="P:diterpenoid biosynthetic process"/>
    <property type="evidence" value="ECO:0007669"/>
    <property type="project" value="InterPro"/>
</dbReference>
<keyword evidence="9" id="KW-0808">Transferase</keyword>
<keyword evidence="10" id="KW-1185">Reference proteome</keyword>
<evidence type="ECO:0000256" key="2">
    <source>
        <dbReference type="ARBA" id="ARBA00022723"/>
    </source>
</evidence>
<comment type="catalytic activity">
    <reaction evidence="5">
        <text>(2E,6E)-farnesyl diphosphate = (+)-(R)-germacrene A + diphosphate</text>
        <dbReference type="Rhea" id="RHEA:12516"/>
        <dbReference type="ChEBI" id="CHEBI:33019"/>
        <dbReference type="ChEBI" id="CHEBI:41595"/>
        <dbReference type="ChEBI" id="CHEBI:175763"/>
        <dbReference type="EC" id="4.2.3.23"/>
    </reaction>
    <physiologicalReaction direction="left-to-right" evidence="5">
        <dbReference type="Rhea" id="RHEA:12517"/>
    </physiologicalReaction>
</comment>
<feature type="domain" description="Terpene synthase metal-binding" evidence="8">
    <location>
        <begin position="375"/>
        <end position="610"/>
    </location>
</feature>
<evidence type="ECO:0000256" key="4">
    <source>
        <dbReference type="ARBA" id="ARBA00038973"/>
    </source>
</evidence>
<dbReference type="PANTHER" id="PTHR31225">
    <property type="entry name" value="OS04G0344100 PROTEIN-RELATED"/>
    <property type="match status" value="1"/>
</dbReference>
<dbReference type="InterPro" id="IPR008930">
    <property type="entry name" value="Terpenoid_cyclase/PrenylTrfase"/>
</dbReference>
<sequence>MRFRSHSGRFLLSFLRGKKCDKYFRWCFKWSSTQSFVETQDCAKVTSMCLSIQLRCKHFDIVETRRPMELNKKDANILALVQRCKHFDICLRESFPFQTTTDYCYRNEQNRYRPNSCRKPRVVTAETVPRRSANYASSLWSFDQIQSLSSEYVGQDYKAMADTLKDAVKMMIHKGGNQLNTLQMIDDLQRLGISYHFEDEIRNLLEMIYCNYYKTPEEWNGMDLNLKALGFRLLRQHGYQVPQEIFHDFKDKMQNFKPYLADDMMGILNLYEASSYSLEDESILDHARDFTTKYMKENQDKTDKSISSLVTHALELPLHWRVPRVEAKWFIEQYEQRADKNPTLIDLAKLDFDMVQAVHIEDLKHASRWWRNKKWDKKLSFSRDRLVEHFLWSTGFCHLPQHSLGRRTMTKVNSIITALDDVYDVYGTLDELEQFTKVIDRWDINEIQELPDYMKIFFMGFYNTINEIAYNTLTETGFHSLPYLKKAWAGLCKAYLVEARWYNNGHTPTLQEYLDNAYTSISAPAVLMHANFVISVHSSNDILQSMPRLEKTIYYSSLIFRLADDLATSSDELARGDVSKSIQCYMHESGATEEEAREYIKELILETWKKINKERAHANSQFERGFIEYATNISRMALLMYSDGDGHGCPDLTKSHVSSLFFNPLQGI</sequence>
<dbReference type="GO" id="GO:0016740">
    <property type="term" value="F:transferase activity"/>
    <property type="evidence" value="ECO:0007669"/>
    <property type="project" value="UniProtKB-KW"/>
</dbReference>
<dbReference type="SUPFAM" id="SSF48576">
    <property type="entry name" value="Terpenoid synthases"/>
    <property type="match status" value="1"/>
</dbReference>
<evidence type="ECO:0000259" key="7">
    <source>
        <dbReference type="Pfam" id="PF01397"/>
    </source>
</evidence>
<dbReference type="InterPro" id="IPR050148">
    <property type="entry name" value="Terpene_synthase-like"/>
</dbReference>
<dbReference type="FunFam" id="1.50.10.130:FF:000001">
    <property type="entry name" value="Isoprene synthase, chloroplastic"/>
    <property type="match status" value="1"/>
</dbReference>
<dbReference type="InterPro" id="IPR044814">
    <property type="entry name" value="Terpene_cyclase_plant_C1"/>
</dbReference>
<organism evidence="9 10">
    <name type="scientific">Helianthus annuus</name>
    <name type="common">Common sunflower</name>
    <dbReference type="NCBI Taxonomy" id="4232"/>
    <lineage>
        <taxon>Eukaryota</taxon>
        <taxon>Viridiplantae</taxon>
        <taxon>Streptophyta</taxon>
        <taxon>Embryophyta</taxon>
        <taxon>Tracheophyta</taxon>
        <taxon>Spermatophyta</taxon>
        <taxon>Magnoliopsida</taxon>
        <taxon>eudicotyledons</taxon>
        <taxon>Gunneridae</taxon>
        <taxon>Pentapetalae</taxon>
        <taxon>asterids</taxon>
        <taxon>campanulids</taxon>
        <taxon>Asterales</taxon>
        <taxon>Asteraceae</taxon>
        <taxon>Asteroideae</taxon>
        <taxon>Heliantheae alliance</taxon>
        <taxon>Heliantheae</taxon>
        <taxon>Helianthus</taxon>
    </lineage>
</organism>